<evidence type="ECO:0000313" key="2">
    <source>
        <dbReference type="EMBL" id="GAA3499654.1"/>
    </source>
</evidence>
<proteinExistence type="predicted"/>
<dbReference type="EMBL" id="BAAAXF010000047">
    <property type="protein sequence ID" value="GAA3499654.1"/>
    <property type="molecule type" value="Genomic_DNA"/>
</dbReference>
<accession>A0ABP6TYU6</accession>
<evidence type="ECO:0000256" key="1">
    <source>
        <dbReference type="SAM" id="MobiDB-lite"/>
    </source>
</evidence>
<reference evidence="3" key="1">
    <citation type="journal article" date="2019" name="Int. J. Syst. Evol. Microbiol.">
        <title>The Global Catalogue of Microorganisms (GCM) 10K type strain sequencing project: providing services to taxonomists for standard genome sequencing and annotation.</title>
        <authorList>
            <consortium name="The Broad Institute Genomics Platform"/>
            <consortium name="The Broad Institute Genome Sequencing Center for Infectious Disease"/>
            <person name="Wu L."/>
            <person name="Ma J."/>
        </authorList>
    </citation>
    <scope>NUCLEOTIDE SEQUENCE [LARGE SCALE GENOMIC DNA]</scope>
    <source>
        <strain evidence="3">JCM 4816</strain>
    </source>
</reference>
<evidence type="ECO:0000313" key="3">
    <source>
        <dbReference type="Proteomes" id="UP001501455"/>
    </source>
</evidence>
<sequence>MAVSYRYVAEYSMTNGTGRGSTGPVHPKGEIAGQTMRSRTTGVAVKSASEPMSKEPSKDWSA</sequence>
<organism evidence="2 3">
    <name type="scientific">Streptomyces prasinosporus</name>
    <dbReference type="NCBI Taxonomy" id="68256"/>
    <lineage>
        <taxon>Bacteria</taxon>
        <taxon>Bacillati</taxon>
        <taxon>Actinomycetota</taxon>
        <taxon>Actinomycetes</taxon>
        <taxon>Kitasatosporales</taxon>
        <taxon>Streptomycetaceae</taxon>
        <taxon>Streptomyces</taxon>
        <taxon>Streptomyces albogriseolus group</taxon>
    </lineage>
</organism>
<keyword evidence="3" id="KW-1185">Reference proteome</keyword>
<feature type="compositionally biased region" description="Basic and acidic residues" evidence="1">
    <location>
        <begin position="52"/>
        <end position="62"/>
    </location>
</feature>
<name>A0ABP6TYU6_9ACTN</name>
<dbReference type="Proteomes" id="UP001501455">
    <property type="component" value="Unassembled WGS sequence"/>
</dbReference>
<gene>
    <name evidence="2" type="ORF">GCM10019016_067580</name>
</gene>
<protein>
    <submittedName>
        <fullName evidence="2">Uncharacterized protein</fullName>
    </submittedName>
</protein>
<feature type="region of interest" description="Disordered" evidence="1">
    <location>
        <begin position="13"/>
        <end position="62"/>
    </location>
</feature>
<comment type="caution">
    <text evidence="2">The sequence shown here is derived from an EMBL/GenBank/DDBJ whole genome shotgun (WGS) entry which is preliminary data.</text>
</comment>